<evidence type="ECO:0000313" key="7">
    <source>
        <dbReference type="Proteomes" id="UP000482800"/>
    </source>
</evidence>
<evidence type="ECO:0000259" key="4">
    <source>
        <dbReference type="PROSITE" id="PS50914"/>
    </source>
</evidence>
<dbReference type="Pfam" id="PF00571">
    <property type="entry name" value="CBS"/>
    <property type="match status" value="2"/>
</dbReference>
<dbReference type="PROSITE" id="PS51371">
    <property type="entry name" value="CBS"/>
    <property type="match status" value="2"/>
</dbReference>
<evidence type="ECO:0008006" key="8">
    <source>
        <dbReference type="Google" id="ProtNLM"/>
    </source>
</evidence>
<dbReference type="InterPro" id="IPR051257">
    <property type="entry name" value="Diverse_CBS-Domain"/>
</dbReference>
<organism evidence="6 7">
    <name type="scientific">Phytohabitans houttuyneae</name>
    <dbReference type="NCBI Taxonomy" id="1076126"/>
    <lineage>
        <taxon>Bacteria</taxon>
        <taxon>Bacillati</taxon>
        <taxon>Actinomycetota</taxon>
        <taxon>Actinomycetes</taxon>
        <taxon>Micromonosporales</taxon>
        <taxon>Micromonosporaceae</taxon>
    </lineage>
</organism>
<dbReference type="Gene3D" id="3.10.580.10">
    <property type="entry name" value="CBS-domain"/>
    <property type="match status" value="1"/>
</dbReference>
<keyword evidence="1 2" id="KW-0129">CBS domain</keyword>
<dbReference type="PANTHER" id="PTHR43080:SF29">
    <property type="entry name" value="OS02G0818000 PROTEIN"/>
    <property type="match status" value="1"/>
</dbReference>
<dbReference type="PANTHER" id="PTHR43080">
    <property type="entry name" value="CBS DOMAIN-CONTAINING PROTEIN CBSX3, MITOCHONDRIAL"/>
    <property type="match status" value="1"/>
</dbReference>
<dbReference type="AlphaFoldDB" id="A0A6V8KBW5"/>
<gene>
    <name evidence="6" type="ORF">Phou_051000</name>
</gene>
<dbReference type="RefSeq" id="WP_173059368.1">
    <property type="nucleotide sequence ID" value="NZ_BAABGO010000062.1"/>
</dbReference>
<proteinExistence type="predicted"/>
<keyword evidence="7" id="KW-1185">Reference proteome</keyword>
<dbReference type="Pfam" id="PF04972">
    <property type="entry name" value="BON"/>
    <property type="match status" value="1"/>
</dbReference>
<reference evidence="6 7" key="1">
    <citation type="submission" date="2020-03" db="EMBL/GenBank/DDBJ databases">
        <title>Whole genome shotgun sequence of Phytohabitans houttuyneae NBRC 108639.</title>
        <authorList>
            <person name="Komaki H."/>
            <person name="Tamura T."/>
        </authorList>
    </citation>
    <scope>NUCLEOTIDE SEQUENCE [LARGE SCALE GENOMIC DNA]</scope>
    <source>
        <strain evidence="6 7">NBRC 108639</strain>
    </source>
</reference>
<evidence type="ECO:0000259" key="5">
    <source>
        <dbReference type="PROSITE" id="PS51371"/>
    </source>
</evidence>
<evidence type="ECO:0000256" key="1">
    <source>
        <dbReference type="ARBA" id="ARBA00023122"/>
    </source>
</evidence>
<protein>
    <recommendedName>
        <fullName evidence="8">CBS domain-containing protein</fullName>
    </recommendedName>
</protein>
<dbReference type="PIRSF" id="PIRSF036990">
    <property type="entry name" value="UCP036990_CBS_BON"/>
    <property type="match status" value="1"/>
</dbReference>
<evidence type="ECO:0000256" key="2">
    <source>
        <dbReference type="PROSITE-ProRule" id="PRU00703"/>
    </source>
</evidence>
<feature type="domain" description="BON" evidence="4">
    <location>
        <begin position="145"/>
        <end position="213"/>
    </location>
</feature>
<reference evidence="6 7" key="2">
    <citation type="submission" date="2020-03" db="EMBL/GenBank/DDBJ databases">
        <authorList>
            <person name="Ichikawa N."/>
            <person name="Kimura A."/>
            <person name="Kitahashi Y."/>
            <person name="Uohara A."/>
        </authorList>
    </citation>
    <scope>NUCLEOTIDE SEQUENCE [LARGE SCALE GENOMIC DNA]</scope>
    <source>
        <strain evidence="6 7">NBRC 108639</strain>
    </source>
</reference>
<accession>A0A6V8KBW5</accession>
<dbReference type="InterPro" id="IPR017080">
    <property type="entry name" value="UCP036990_CBS_BON"/>
</dbReference>
<feature type="region of interest" description="Disordered" evidence="3">
    <location>
        <begin position="67"/>
        <end position="96"/>
    </location>
</feature>
<evidence type="ECO:0000256" key="3">
    <source>
        <dbReference type="SAM" id="MobiDB-lite"/>
    </source>
</evidence>
<dbReference type="SMART" id="SM00116">
    <property type="entry name" value="CBS"/>
    <property type="match status" value="2"/>
</dbReference>
<dbReference type="PROSITE" id="PS50914">
    <property type="entry name" value="BON"/>
    <property type="match status" value="1"/>
</dbReference>
<dbReference type="Proteomes" id="UP000482800">
    <property type="component" value="Unassembled WGS sequence"/>
</dbReference>
<dbReference type="InterPro" id="IPR046342">
    <property type="entry name" value="CBS_dom_sf"/>
</dbReference>
<comment type="caution">
    <text evidence="6">The sequence shown here is derived from an EMBL/GenBank/DDBJ whole genome shotgun (WGS) entry which is preliminary data.</text>
</comment>
<dbReference type="InterPro" id="IPR007055">
    <property type="entry name" value="BON_dom"/>
</dbReference>
<evidence type="ECO:0000313" key="6">
    <source>
        <dbReference type="EMBL" id="GFJ80920.1"/>
    </source>
</evidence>
<dbReference type="EMBL" id="BLPF01000002">
    <property type="protein sequence ID" value="GFJ80920.1"/>
    <property type="molecule type" value="Genomic_DNA"/>
</dbReference>
<sequence>MRIWTVADVMTADVVAVTADASYRRIVGLLAERRISAVPVVDEDRRVIGVVSEADLLYKTAFAGQNTGRRVPSRHHLPRNDDKGQPARRLMTTPAVTTGPGTSLAAAARQMDHRHVRHLPVVDGDGVLIGIIARSDLLKVHLRSDDELRRDIVHDVLGRTMSLEPSTVAVNVHDGVVDLRGNLDRKTVADLVVNLTAAVAGVVRVDDRLTYDTDDTGTANPRDYWPYPAIPT</sequence>
<dbReference type="SUPFAM" id="SSF54631">
    <property type="entry name" value="CBS-domain pair"/>
    <property type="match status" value="1"/>
</dbReference>
<dbReference type="Gene3D" id="3.30.1340.30">
    <property type="match status" value="1"/>
</dbReference>
<name>A0A6V8KBW5_9ACTN</name>
<feature type="domain" description="CBS" evidence="5">
    <location>
        <begin position="91"/>
        <end position="147"/>
    </location>
</feature>
<feature type="domain" description="CBS" evidence="5">
    <location>
        <begin position="10"/>
        <end position="67"/>
    </location>
</feature>
<dbReference type="CDD" id="cd04586">
    <property type="entry name" value="CBS_pair_BON_assoc"/>
    <property type="match status" value="1"/>
</dbReference>
<dbReference type="InterPro" id="IPR000644">
    <property type="entry name" value="CBS_dom"/>
</dbReference>